<comment type="caution">
    <text evidence="3">The sequence shown here is derived from an EMBL/GenBank/DDBJ whole genome shotgun (WGS) entry which is preliminary data.</text>
</comment>
<keyword evidence="1" id="KW-0812">Transmembrane</keyword>
<dbReference type="KEGG" id="qsa:O6P43_027215"/>
<name>A0AAD7L3W1_QUISA</name>
<dbReference type="PANTHER" id="PTHR12203:SF74">
    <property type="entry name" value="GLYCOSYLTRANSFERASE"/>
    <property type="match status" value="1"/>
</dbReference>
<dbReference type="InterPro" id="IPR051091">
    <property type="entry name" value="O-Glucosyltr/Glycosyltrsf_90"/>
</dbReference>
<dbReference type="SMART" id="SM00672">
    <property type="entry name" value="CAP10"/>
    <property type="match status" value="1"/>
</dbReference>
<keyword evidence="4" id="KW-1185">Reference proteome</keyword>
<sequence>MKKDINTYLKLFWRGGAGLQRMPYWRLMTKKAASASSQSVLLILLFCFICSFCIFAGWIDVSIFSGISFPTQTLATFKRPNKPQEYPLRCMNGNQTKTCPRDYPITHNPINLDRSSNKITCPSYFKWIYEDLRPWRETGITRDMVDRARKTAHFRVVILNGKIYVEKFRNALQTRDVFTLWGILQLVRWYPGRLPDLEIMFDCDDRPVVQSKNFRRRPNAGPPPLFRYCSDEWSLDIVFPDWSFWGWAETNIKPWRNVLKDIQEGNKMTKWEDRVPYAYWRGNPNVASTRRDLMKCNVSKENDWNTLLYIQDWKREIKQGFNQSNLAEQCTHRYKIYIEGRGWSVSTKYILACNSMTLFVMPRYYDFFTRGMVPLQHYWPINRDNSKCASLKFAVEWGNNHTDMAQKIGNSASNFIQEDLKMDYVYDYMLHLLNEYAKLLRFKPTIPPGAVELCSERMACSANGLWRKFMEDSMVKSPSDFSPCSIPPPYDPSTLRDFLEKKANLTRQVQIWQHEQLQSENGTY</sequence>
<keyword evidence="1" id="KW-1133">Transmembrane helix</keyword>
<dbReference type="PANTHER" id="PTHR12203">
    <property type="entry name" value="KDEL LYS-ASP-GLU-LEU CONTAINING - RELATED"/>
    <property type="match status" value="1"/>
</dbReference>
<dbReference type="EMBL" id="JARAOO010000011">
    <property type="protein sequence ID" value="KAJ7951123.1"/>
    <property type="molecule type" value="Genomic_DNA"/>
</dbReference>
<dbReference type="AlphaFoldDB" id="A0AAD7L3W1"/>
<dbReference type="Proteomes" id="UP001163823">
    <property type="component" value="Chromosome 11"/>
</dbReference>
<dbReference type="Pfam" id="PF05686">
    <property type="entry name" value="Glyco_transf_90"/>
    <property type="match status" value="1"/>
</dbReference>
<dbReference type="InterPro" id="IPR006598">
    <property type="entry name" value="CAP10"/>
</dbReference>
<evidence type="ECO:0000313" key="4">
    <source>
        <dbReference type="Proteomes" id="UP001163823"/>
    </source>
</evidence>
<keyword evidence="1" id="KW-0472">Membrane</keyword>
<accession>A0AAD7L3W1</accession>
<gene>
    <name evidence="3" type="ORF">O6P43_027215</name>
</gene>
<protein>
    <submittedName>
        <fullName evidence="3">O-glucosyltransferase rumi-like</fullName>
    </submittedName>
</protein>
<evidence type="ECO:0000256" key="1">
    <source>
        <dbReference type="SAM" id="Phobius"/>
    </source>
</evidence>
<evidence type="ECO:0000313" key="3">
    <source>
        <dbReference type="EMBL" id="KAJ7951123.1"/>
    </source>
</evidence>
<organism evidence="3 4">
    <name type="scientific">Quillaja saponaria</name>
    <name type="common">Soap bark tree</name>
    <dbReference type="NCBI Taxonomy" id="32244"/>
    <lineage>
        <taxon>Eukaryota</taxon>
        <taxon>Viridiplantae</taxon>
        <taxon>Streptophyta</taxon>
        <taxon>Embryophyta</taxon>
        <taxon>Tracheophyta</taxon>
        <taxon>Spermatophyta</taxon>
        <taxon>Magnoliopsida</taxon>
        <taxon>eudicotyledons</taxon>
        <taxon>Gunneridae</taxon>
        <taxon>Pentapetalae</taxon>
        <taxon>rosids</taxon>
        <taxon>fabids</taxon>
        <taxon>Fabales</taxon>
        <taxon>Quillajaceae</taxon>
        <taxon>Quillaja</taxon>
    </lineage>
</organism>
<feature type="transmembrane region" description="Helical" evidence="1">
    <location>
        <begin position="40"/>
        <end position="59"/>
    </location>
</feature>
<evidence type="ECO:0000259" key="2">
    <source>
        <dbReference type="SMART" id="SM00672"/>
    </source>
</evidence>
<proteinExistence type="predicted"/>
<reference evidence="3" key="1">
    <citation type="journal article" date="2023" name="Science">
        <title>Elucidation of the pathway for biosynthesis of saponin adjuvants from the soapbark tree.</title>
        <authorList>
            <person name="Reed J."/>
            <person name="Orme A."/>
            <person name="El-Demerdash A."/>
            <person name="Owen C."/>
            <person name="Martin L.B.B."/>
            <person name="Misra R.C."/>
            <person name="Kikuchi S."/>
            <person name="Rejzek M."/>
            <person name="Martin A.C."/>
            <person name="Harkess A."/>
            <person name="Leebens-Mack J."/>
            <person name="Louveau T."/>
            <person name="Stephenson M.J."/>
            <person name="Osbourn A."/>
        </authorList>
    </citation>
    <scope>NUCLEOTIDE SEQUENCE</scope>
    <source>
        <strain evidence="3">S10</strain>
    </source>
</reference>
<feature type="domain" description="Glycosyl transferase CAP10" evidence="2">
    <location>
        <begin position="193"/>
        <end position="443"/>
    </location>
</feature>